<evidence type="ECO:0000313" key="1">
    <source>
        <dbReference type="EMBL" id="KAL0406441.1"/>
    </source>
</evidence>
<reference evidence="1" key="1">
    <citation type="submission" date="2020-06" db="EMBL/GenBank/DDBJ databases">
        <authorList>
            <person name="Li T."/>
            <person name="Hu X."/>
            <person name="Zhang T."/>
            <person name="Song X."/>
            <person name="Zhang H."/>
            <person name="Dai N."/>
            <person name="Sheng W."/>
            <person name="Hou X."/>
            <person name="Wei L."/>
        </authorList>
    </citation>
    <scope>NUCLEOTIDE SEQUENCE</scope>
    <source>
        <strain evidence="1">KEN1</strain>
        <tissue evidence="1">Leaf</tissue>
    </source>
</reference>
<proteinExistence type="predicted"/>
<accession>A0AAW2TS50</accession>
<name>A0AAW2TS50_9LAMI</name>
<dbReference type="InterPro" id="IPR036691">
    <property type="entry name" value="Endo/exonu/phosph_ase_sf"/>
</dbReference>
<dbReference type="AlphaFoldDB" id="A0AAW2TS50"/>
<dbReference type="PANTHER" id="PTHR33710:SF62">
    <property type="entry name" value="DUF4283 DOMAIN PROTEIN"/>
    <property type="match status" value="1"/>
</dbReference>
<protein>
    <recommendedName>
        <fullName evidence="2">Endonuclease/exonuclease/phosphatase</fullName>
    </recommendedName>
</protein>
<comment type="caution">
    <text evidence="1">The sequence shown here is derived from an EMBL/GenBank/DDBJ whole genome shotgun (WGS) entry which is preliminary data.</text>
</comment>
<organism evidence="1">
    <name type="scientific">Sesamum latifolium</name>
    <dbReference type="NCBI Taxonomy" id="2727402"/>
    <lineage>
        <taxon>Eukaryota</taxon>
        <taxon>Viridiplantae</taxon>
        <taxon>Streptophyta</taxon>
        <taxon>Embryophyta</taxon>
        <taxon>Tracheophyta</taxon>
        <taxon>Spermatophyta</taxon>
        <taxon>Magnoliopsida</taxon>
        <taxon>eudicotyledons</taxon>
        <taxon>Gunneridae</taxon>
        <taxon>Pentapetalae</taxon>
        <taxon>asterids</taxon>
        <taxon>lamiids</taxon>
        <taxon>Lamiales</taxon>
        <taxon>Pedaliaceae</taxon>
        <taxon>Sesamum</taxon>
    </lineage>
</organism>
<sequence>MKNPAHVELNWSDFHVRVHDLPISRMNKDVAVFIGNQLGRFRDIDMDKFEGLWGSFMHIRVSMDVRKPLRVNHNLKKVLSTQASYFGSQKKKTDRIQPDLCRYHFQVLTKEEVSDTQLIPAAVPPEPIIALSWNCQGIGAPWTVQALKELGISVEANGKSGGLALLWNQSLQVCIQFYSRRHIDASISSDEIEQSWRFTGIYDNSEKVGGSTRPVWQIRDFRQALVRNGLSDLGYTGDAFTWCNRQEFPHTIKERLDRARANDGWAQRFRNATVKHIPTIYSDHLPLILDMQPKVIHFFPQKRPFRFEAAWIGLDDFDKIVENSWNSSSYNSGSNAFTEKLKLCGE</sequence>
<evidence type="ECO:0008006" key="2">
    <source>
        <dbReference type="Google" id="ProtNLM"/>
    </source>
</evidence>
<reference evidence="1" key="2">
    <citation type="journal article" date="2024" name="Plant">
        <title>Genomic evolution and insights into agronomic trait innovations of Sesamum species.</title>
        <authorList>
            <person name="Miao H."/>
            <person name="Wang L."/>
            <person name="Qu L."/>
            <person name="Liu H."/>
            <person name="Sun Y."/>
            <person name="Le M."/>
            <person name="Wang Q."/>
            <person name="Wei S."/>
            <person name="Zheng Y."/>
            <person name="Lin W."/>
            <person name="Duan Y."/>
            <person name="Cao H."/>
            <person name="Xiong S."/>
            <person name="Wang X."/>
            <person name="Wei L."/>
            <person name="Li C."/>
            <person name="Ma Q."/>
            <person name="Ju M."/>
            <person name="Zhao R."/>
            <person name="Li G."/>
            <person name="Mu C."/>
            <person name="Tian Q."/>
            <person name="Mei H."/>
            <person name="Zhang T."/>
            <person name="Gao T."/>
            <person name="Zhang H."/>
        </authorList>
    </citation>
    <scope>NUCLEOTIDE SEQUENCE</scope>
    <source>
        <strain evidence="1">KEN1</strain>
    </source>
</reference>
<dbReference type="SUPFAM" id="SSF56219">
    <property type="entry name" value="DNase I-like"/>
    <property type="match status" value="1"/>
</dbReference>
<dbReference type="PANTHER" id="PTHR33710">
    <property type="entry name" value="BNAC02G09200D PROTEIN"/>
    <property type="match status" value="1"/>
</dbReference>
<dbReference type="Gene3D" id="3.60.10.10">
    <property type="entry name" value="Endonuclease/exonuclease/phosphatase"/>
    <property type="match status" value="1"/>
</dbReference>
<dbReference type="EMBL" id="JACGWN010000014">
    <property type="protein sequence ID" value="KAL0406441.1"/>
    <property type="molecule type" value="Genomic_DNA"/>
</dbReference>
<gene>
    <name evidence="1" type="ORF">Slati_3958000</name>
</gene>